<reference evidence="2 4" key="2">
    <citation type="submission" date="2007-08" db="EMBL/GenBank/DDBJ databases">
        <authorList>
            <person name="Fulton L."/>
            <person name="Clifton S."/>
            <person name="Fulton B."/>
            <person name="Xu J."/>
            <person name="Minx P."/>
            <person name="Pepin K.H."/>
            <person name="Johnson M."/>
            <person name="Thiruvilangam P."/>
            <person name="Bhonagiri V."/>
            <person name="Nash W.E."/>
            <person name="Wang C."/>
            <person name="Mardis E.R."/>
            <person name="Wilson R.K."/>
        </authorList>
    </citation>
    <scope>NUCLEOTIDE SEQUENCE [LARGE SCALE GENOMIC DNA]</scope>
    <source>
        <strain evidence="2 4">DSM 753</strain>
    </source>
</reference>
<comment type="caution">
    <text evidence="2">The sequence shown here is derived from an EMBL/GenBank/DDBJ whole genome shotgun (WGS) entry which is preliminary data.</text>
</comment>
<evidence type="ECO:0000256" key="1">
    <source>
        <dbReference type="SAM" id="MobiDB-lite"/>
    </source>
</evidence>
<feature type="compositionally biased region" description="Basic and acidic residues" evidence="1">
    <location>
        <begin position="22"/>
        <end position="31"/>
    </location>
</feature>
<evidence type="ECO:0000313" key="4">
    <source>
        <dbReference type="Proteomes" id="UP000003490"/>
    </source>
</evidence>
<organism evidence="2 4">
    <name type="scientific">[Clostridium] leptum DSM 753</name>
    <dbReference type="NCBI Taxonomy" id="428125"/>
    <lineage>
        <taxon>Bacteria</taxon>
        <taxon>Bacillati</taxon>
        <taxon>Bacillota</taxon>
        <taxon>Clostridia</taxon>
        <taxon>Eubacteriales</taxon>
        <taxon>Oscillospiraceae</taxon>
        <taxon>Oscillospiraceae incertae sedis</taxon>
    </lineage>
</organism>
<proteinExistence type="predicted"/>
<feature type="region of interest" description="Disordered" evidence="1">
    <location>
        <begin position="1"/>
        <end position="31"/>
    </location>
</feature>
<evidence type="ECO:0000313" key="3">
    <source>
        <dbReference type="EMBL" id="PEQ24414.1"/>
    </source>
</evidence>
<accession>A7VP89</accession>
<dbReference type="EMBL" id="NOXF01000006">
    <property type="protein sequence ID" value="PEQ24414.1"/>
    <property type="molecule type" value="Genomic_DNA"/>
</dbReference>
<dbReference type="EMBL" id="ABCB02000012">
    <property type="protein sequence ID" value="EDO62776.1"/>
    <property type="molecule type" value="Genomic_DNA"/>
</dbReference>
<dbReference type="AlphaFoldDB" id="A7VP89"/>
<reference evidence="3 5" key="3">
    <citation type="submission" date="2017-07" db="EMBL/GenBank/DDBJ databases">
        <title>Prevalence of linear plasmids in Cutibacterium (Propionibacterium) acnes isolates obtained from prostatic tissue.</title>
        <authorList>
            <person name="Davidsson S."/>
            <person name="Carlsson J."/>
            <person name="Molling P."/>
            <person name="Andren O."/>
            <person name="Andersson S.-O."/>
            <person name="Brzuszkiewicz E."/>
            <person name="Poehlein A."/>
            <person name="Al-Zeer M."/>
            <person name="Brinkmann V."/>
            <person name="Scavenius C."/>
            <person name="Nazipi S."/>
            <person name="Soderquist B."/>
            <person name="Bruggemann H."/>
        </authorList>
    </citation>
    <scope>NUCLEOTIDE SEQUENCE [LARGE SCALE GENOMIC DNA]</scope>
    <source>
        <strain evidence="3 5">DSM 753</strain>
    </source>
</reference>
<keyword evidence="5" id="KW-1185">Reference proteome</keyword>
<evidence type="ECO:0000313" key="5">
    <source>
        <dbReference type="Proteomes" id="UP000220611"/>
    </source>
</evidence>
<evidence type="ECO:0000313" key="2">
    <source>
        <dbReference type="EMBL" id="EDO62776.1"/>
    </source>
</evidence>
<reference evidence="2 4" key="1">
    <citation type="submission" date="2007-08" db="EMBL/GenBank/DDBJ databases">
        <title>Draft genome sequence of Clostridium leptum (DSM 753).</title>
        <authorList>
            <person name="Sudarsanam P."/>
            <person name="Ley R."/>
            <person name="Guruge J."/>
            <person name="Turnbaugh P.J."/>
            <person name="Mahowald M."/>
            <person name="Liep D."/>
            <person name="Gordon J."/>
        </authorList>
    </citation>
    <scope>NUCLEOTIDE SEQUENCE [LARGE SCALE GENOMIC DNA]</scope>
    <source>
        <strain evidence="2 4">DSM 753</strain>
    </source>
</reference>
<protein>
    <submittedName>
        <fullName evidence="2">Uncharacterized protein</fullName>
    </submittedName>
</protein>
<dbReference type="Proteomes" id="UP000003490">
    <property type="component" value="Unassembled WGS sequence"/>
</dbReference>
<sequence length="69" mass="7610">MLFFTVSRGGGQRNARQLKTNSHGERPHGRFHDFKAVSQGGSIRNQESLSSFLPTGPSPLFSKMISGFE</sequence>
<dbReference type="Proteomes" id="UP000220611">
    <property type="component" value="Unassembled WGS sequence"/>
</dbReference>
<name>A7VP89_9FIRM</name>
<dbReference type="HOGENOM" id="CLU_2768512_0_0_9"/>
<gene>
    <name evidence="3" type="ORF">CH238_09460</name>
    <name evidence="2" type="ORF">CLOLEP_00365</name>
</gene>